<dbReference type="InterPro" id="IPR036388">
    <property type="entry name" value="WH-like_DNA-bd_sf"/>
</dbReference>
<evidence type="ECO:0000259" key="1">
    <source>
        <dbReference type="Pfam" id="PF00126"/>
    </source>
</evidence>
<dbReference type="PANTHER" id="PTHR30432">
    <property type="entry name" value="TRANSCRIPTIONAL REGULATOR MODE"/>
    <property type="match status" value="1"/>
</dbReference>
<dbReference type="Gene3D" id="1.10.10.10">
    <property type="entry name" value="Winged helix-like DNA-binding domain superfamily/Winged helix DNA-binding domain"/>
    <property type="match status" value="1"/>
</dbReference>
<reference evidence="2 3" key="1">
    <citation type="submission" date="2016-10" db="EMBL/GenBank/DDBJ databases">
        <authorList>
            <person name="de Groot N.N."/>
        </authorList>
    </citation>
    <scope>NUCLEOTIDE SEQUENCE [LARGE SCALE GENOMIC DNA]</scope>
    <source>
        <strain evidence="2 3">DSM 23310</strain>
    </source>
</reference>
<dbReference type="InterPro" id="IPR000847">
    <property type="entry name" value="LysR_HTH_N"/>
</dbReference>
<sequence length="103" mass="11648">MTIEGEKVFGRGPYMLLKTVDRLGSLNKACKELNMSYSKAWAIINRAEKLLGYNLLNRETGGVDGGGSCLTDKAKDLIKAYEDFTKEAEETVEKIYEKFFRNI</sequence>
<dbReference type="Pfam" id="PF00126">
    <property type="entry name" value="HTH_1"/>
    <property type="match status" value="1"/>
</dbReference>
<dbReference type="AlphaFoldDB" id="A0A1H2RH58"/>
<dbReference type="SUPFAM" id="SSF46785">
    <property type="entry name" value="Winged helix' DNA-binding domain"/>
    <property type="match status" value="1"/>
</dbReference>
<dbReference type="RefSeq" id="WP_234949801.1">
    <property type="nucleotide sequence ID" value="NZ_FNNG01000001.1"/>
</dbReference>
<dbReference type="PANTHER" id="PTHR30432:SF1">
    <property type="entry name" value="DNA-BINDING TRANSCRIPTIONAL DUAL REGULATOR MODE"/>
    <property type="match status" value="1"/>
</dbReference>
<gene>
    <name evidence="2" type="ORF">SAMN05660923_00378</name>
</gene>
<proteinExistence type="predicted"/>
<name>A0A1H2RH58_9FIRM</name>
<dbReference type="InterPro" id="IPR051815">
    <property type="entry name" value="Molybdate_resp_trans_reg"/>
</dbReference>
<organism evidence="2 3">
    <name type="scientific">Tepidimicrobium xylanilyticum</name>
    <dbReference type="NCBI Taxonomy" id="1123352"/>
    <lineage>
        <taxon>Bacteria</taxon>
        <taxon>Bacillati</taxon>
        <taxon>Bacillota</taxon>
        <taxon>Tissierellia</taxon>
        <taxon>Tissierellales</taxon>
        <taxon>Tepidimicrobiaceae</taxon>
        <taxon>Tepidimicrobium</taxon>
    </lineage>
</organism>
<keyword evidence="3" id="KW-1185">Reference proteome</keyword>
<accession>A0A1H2RH58</accession>
<dbReference type="Proteomes" id="UP000198828">
    <property type="component" value="Unassembled WGS sequence"/>
</dbReference>
<dbReference type="InterPro" id="IPR036390">
    <property type="entry name" value="WH_DNA-bd_sf"/>
</dbReference>
<evidence type="ECO:0000313" key="2">
    <source>
        <dbReference type="EMBL" id="SDW18786.1"/>
    </source>
</evidence>
<feature type="domain" description="HTH lysR-type" evidence="1">
    <location>
        <begin position="16"/>
        <end position="63"/>
    </location>
</feature>
<dbReference type="GO" id="GO:0003700">
    <property type="term" value="F:DNA-binding transcription factor activity"/>
    <property type="evidence" value="ECO:0007669"/>
    <property type="project" value="InterPro"/>
</dbReference>
<evidence type="ECO:0000313" key="3">
    <source>
        <dbReference type="Proteomes" id="UP000198828"/>
    </source>
</evidence>
<dbReference type="EMBL" id="FNNG01000001">
    <property type="protein sequence ID" value="SDW18786.1"/>
    <property type="molecule type" value="Genomic_DNA"/>
</dbReference>
<protein>
    <submittedName>
        <fullName evidence="2">Molybdate transport system regulatory protein</fullName>
    </submittedName>
</protein>